<dbReference type="GO" id="GO:0008168">
    <property type="term" value="F:methyltransferase activity"/>
    <property type="evidence" value="ECO:0007669"/>
    <property type="project" value="UniProtKB-KW"/>
</dbReference>
<dbReference type="PANTHER" id="PTHR43861:SF1">
    <property type="entry name" value="TRANS-ACONITATE 2-METHYLTRANSFERASE"/>
    <property type="match status" value="1"/>
</dbReference>
<dbReference type="KEGG" id="sbat:G4Z16_22740"/>
<dbReference type="GO" id="GO:0032259">
    <property type="term" value="P:methylation"/>
    <property type="evidence" value="ECO:0007669"/>
    <property type="project" value="UniProtKB-KW"/>
</dbReference>
<evidence type="ECO:0000313" key="4">
    <source>
        <dbReference type="EMBL" id="QPP08754.1"/>
    </source>
</evidence>
<organism evidence="4 5">
    <name type="scientific">Streptomyces bathyalis</name>
    <dbReference type="NCBI Taxonomy" id="2710756"/>
    <lineage>
        <taxon>Bacteria</taxon>
        <taxon>Bacillati</taxon>
        <taxon>Actinomycetota</taxon>
        <taxon>Actinomycetes</taxon>
        <taxon>Kitasatosporales</taxon>
        <taxon>Streptomycetaceae</taxon>
        <taxon>Streptomyces</taxon>
    </lineage>
</organism>
<evidence type="ECO:0000313" key="5">
    <source>
        <dbReference type="Proteomes" id="UP000595046"/>
    </source>
</evidence>
<keyword evidence="2 4" id="KW-0808">Transferase</keyword>
<sequence length="216" mass="23362">MTGPDFLGATRTFYDAVAADYAERFHDELAAKPLDRALLAAFAELVLSAGGGKVADLGCGPGRMTAHLRELGLSVYGVDLSPRMVELARRANPQLRFEEGSMTELGLPDGALAGIVSWYSIIHTPGDLLPEVFAEFHRMLVPGGHLLVAFQVGDESVYLARPLGHPVALDFHRQQPDRIAELLSEAGLSLEARLLREADGRGMETTPQAFLLARKS</sequence>
<keyword evidence="1 4" id="KW-0489">Methyltransferase</keyword>
<evidence type="ECO:0000259" key="3">
    <source>
        <dbReference type="Pfam" id="PF13649"/>
    </source>
</evidence>
<dbReference type="GO" id="GO:0017000">
    <property type="term" value="P:antibiotic biosynthetic process"/>
    <property type="evidence" value="ECO:0007669"/>
    <property type="project" value="UniProtKB-ARBA"/>
</dbReference>
<dbReference type="Proteomes" id="UP000595046">
    <property type="component" value="Chromosome"/>
</dbReference>
<dbReference type="InterPro" id="IPR041698">
    <property type="entry name" value="Methyltransf_25"/>
</dbReference>
<accession>A0A7T1WTM5</accession>
<dbReference type="Pfam" id="PF13649">
    <property type="entry name" value="Methyltransf_25"/>
    <property type="match status" value="1"/>
</dbReference>
<feature type="domain" description="Methyltransferase" evidence="3">
    <location>
        <begin position="54"/>
        <end position="144"/>
    </location>
</feature>
<dbReference type="Gene3D" id="3.40.50.150">
    <property type="entry name" value="Vaccinia Virus protein VP39"/>
    <property type="match status" value="1"/>
</dbReference>
<protein>
    <submittedName>
        <fullName evidence="4">Class I SAM-dependent methyltransferase</fullName>
    </submittedName>
</protein>
<reference evidence="5" key="1">
    <citation type="submission" date="2020-02" db="EMBL/GenBank/DDBJ databases">
        <title>Streptomyces sp. ASO4wet.</title>
        <authorList>
            <person name="Risdian C."/>
            <person name="Landwehr W."/>
            <person name="Schupp P."/>
            <person name="Wink J."/>
        </authorList>
    </citation>
    <scope>NUCLEOTIDE SEQUENCE [LARGE SCALE GENOMIC DNA]</scope>
    <source>
        <strain evidence="5">ASO4wet</strain>
    </source>
</reference>
<name>A0A7T1WTM5_9ACTN</name>
<dbReference type="SUPFAM" id="SSF53335">
    <property type="entry name" value="S-adenosyl-L-methionine-dependent methyltransferases"/>
    <property type="match status" value="1"/>
</dbReference>
<dbReference type="AlphaFoldDB" id="A0A7T1WTM5"/>
<proteinExistence type="predicted"/>
<evidence type="ECO:0000256" key="2">
    <source>
        <dbReference type="ARBA" id="ARBA00022679"/>
    </source>
</evidence>
<dbReference type="EMBL" id="CP048882">
    <property type="protein sequence ID" value="QPP08754.1"/>
    <property type="molecule type" value="Genomic_DNA"/>
</dbReference>
<dbReference type="InterPro" id="IPR029063">
    <property type="entry name" value="SAM-dependent_MTases_sf"/>
</dbReference>
<evidence type="ECO:0000256" key="1">
    <source>
        <dbReference type="ARBA" id="ARBA00022603"/>
    </source>
</evidence>
<dbReference type="RefSeq" id="WP_197352537.1">
    <property type="nucleotide sequence ID" value="NZ_CP048882.1"/>
</dbReference>
<dbReference type="PANTHER" id="PTHR43861">
    <property type="entry name" value="TRANS-ACONITATE 2-METHYLTRANSFERASE-RELATED"/>
    <property type="match status" value="1"/>
</dbReference>
<dbReference type="CDD" id="cd02440">
    <property type="entry name" value="AdoMet_MTases"/>
    <property type="match status" value="1"/>
</dbReference>
<gene>
    <name evidence="4" type="ORF">G4Z16_22740</name>
</gene>
<keyword evidence="5" id="KW-1185">Reference proteome</keyword>